<keyword evidence="1" id="KW-0175">Coiled coil</keyword>
<name>U2MJ07_9BACT</name>
<dbReference type="AlphaFoldDB" id="U2MJ07"/>
<evidence type="ECO:0000313" key="2">
    <source>
        <dbReference type="EMBL" id="ERK01645.1"/>
    </source>
</evidence>
<accession>U2MJ07</accession>
<gene>
    <name evidence="2" type="ORF">HMPREF1218_1535</name>
</gene>
<sequence>MGAFFIASMSMFTSCKDYDDDIKSNANDIAALKTQLKTLEAALEKAKQDAATAQAKFATKQELKDLQEKIKNVVTAEELKKAVDECKALIEKNASAEKIKALAEKIDGINGTLNTLGTTVNTLEGAIKAAKANLEAQGYAFEKLGEALAGKANKAEVEKQIKDLKDQIALLKGGADSSKTLQELKSKLQTLSDNIDKTMGKMNLLTVLIDRKLTALVLMPSFYWEGLAGIELPAIYNAPTYSFDGKTTFTYKQTGASGYETIKITADNRHPVASGATITIMDGAVAKYHVDPTSASLENATFSFFTNEADVYTRGGGEFATPKVAKFDGKVNNVKDGILTVPFKADFAKLSKYYNDWVASSNNDPNVNNNGWEDADHEHSYGGKLPFVALQTSFPKTENEAARTITSDYAVVTPAKIQLRALADNNPDEVLDKGTFVNSTPHVGVIGDNHLYTSLYGTLNEEFGQTLADAQTHGVLTMPATHGVVYNSTIDLKPFIETHANYITFAKYGKAKHDYTMTAEELEALGLKYKFTVVDYRHGEEKTSESAHIEQIADGVFAPRSVTKDGQTIKGKVATREVIDREPLVRVDLVDTKGNVVLYGYIKLRIIAAELQDKVVEVELNGIYMNCGDKGKMTWSQVESQILSILGTNGLTKQEFEKNYYLEVKAGKTVMPTEADGHLYTEGWQAIRYSEPKLAAKLANQEDAYGRVWYTPHDNATNPQAWDAQTNVLEWNLTDDATAGKMNAAKYKKFMEEYGVTYASKGENTKDAFTWVRFINKIDGTSVWVKLNFAPHKVHFEYGKVSGKDLHHWYQFNSAYVPGTESDLDVHFNVPTPAEVNKVDLTNAKFDKDVREYWVDKKLLLTLEGPKDKFTNFYNADKSVKTTIDFEFTLPKKGVNSTINAAGDTWVVEGISGSKWTLKLTDNNHKIVAIAQNGRTITPEDVAELRQNSDDHKYSVLHYFGDETPNNNAATDLVNKMGRRDAEGKDIMADYLTANIDKTFTAYIEIKASQDPCYAPLLANNFFNVRVLRPINVWPKNITWTDALNNTETVKIEDLINIKDWRDYDVLVNGNFTEGKVPYHFYGITDLAVIREQIRSDADLEYSVRSGAALTDLAKIKALKTVDRIPSLTSYKTVAGITTATYLKVKNAAGTEVYNDAHHGMSGNGWTEGDMAGKKYGTIEYTNNGGGAQIFHVYVPIAVKYNWGNVINKKTNASTSGVDKKLNYTQVVWVTITVNKTTGSGGAKKN</sequence>
<protein>
    <submittedName>
        <fullName evidence="2">Uncharacterized protein</fullName>
    </submittedName>
</protein>
<reference evidence="2 3" key="1">
    <citation type="submission" date="2013-08" db="EMBL/GenBank/DDBJ databases">
        <authorList>
            <person name="Durkin A.S."/>
            <person name="Haft D.R."/>
            <person name="McCorrison J."/>
            <person name="Torralba M."/>
            <person name="Gillis M."/>
            <person name="Haft D.H."/>
            <person name="Methe B."/>
            <person name="Sutton G."/>
            <person name="Nelson K.E."/>
        </authorList>
    </citation>
    <scope>NUCLEOTIDE SEQUENCE [LARGE SCALE GENOMIC DNA]</scope>
    <source>
        <strain evidence="2 3">F0068</strain>
    </source>
</reference>
<evidence type="ECO:0000313" key="3">
    <source>
        <dbReference type="Proteomes" id="UP000016600"/>
    </source>
</evidence>
<keyword evidence="3" id="KW-1185">Reference proteome</keyword>
<dbReference type="PATRIC" id="fig|1081904.3.peg.1192"/>
<evidence type="ECO:0000256" key="1">
    <source>
        <dbReference type="SAM" id="Coils"/>
    </source>
</evidence>
<dbReference type="Proteomes" id="UP000016600">
    <property type="component" value="Unassembled WGS sequence"/>
</dbReference>
<comment type="caution">
    <text evidence="2">The sequence shown here is derived from an EMBL/GenBank/DDBJ whole genome shotgun (WGS) entry which is preliminary data.</text>
</comment>
<dbReference type="EMBL" id="AWET01000024">
    <property type="protein sequence ID" value="ERK01645.1"/>
    <property type="molecule type" value="Genomic_DNA"/>
</dbReference>
<dbReference type="Gene3D" id="1.10.287.1490">
    <property type="match status" value="1"/>
</dbReference>
<organism evidence="2 3">
    <name type="scientific">Hoylesella pleuritidis F0068</name>
    <dbReference type="NCBI Taxonomy" id="1081904"/>
    <lineage>
        <taxon>Bacteria</taxon>
        <taxon>Pseudomonadati</taxon>
        <taxon>Bacteroidota</taxon>
        <taxon>Bacteroidia</taxon>
        <taxon>Bacteroidales</taxon>
        <taxon>Prevotellaceae</taxon>
        <taxon>Hoylesella</taxon>
    </lineage>
</organism>
<proteinExistence type="predicted"/>
<feature type="coiled-coil region" evidence="1">
    <location>
        <begin position="22"/>
        <end position="99"/>
    </location>
</feature>
<feature type="coiled-coil region" evidence="1">
    <location>
        <begin position="147"/>
        <end position="201"/>
    </location>
</feature>